<name>A0A443S3I6_9ACAR</name>
<dbReference type="GO" id="GO:0032204">
    <property type="term" value="P:regulation of telomere maintenance"/>
    <property type="evidence" value="ECO:0007669"/>
    <property type="project" value="TreeGrafter"/>
</dbReference>
<dbReference type="STRING" id="299467.A0A443S3I6"/>
<gene>
    <name evidence="1" type="ORF">B4U80_11153</name>
</gene>
<evidence type="ECO:0000313" key="1">
    <source>
        <dbReference type="EMBL" id="RWS22089.1"/>
    </source>
</evidence>
<proteinExistence type="predicted"/>
<evidence type="ECO:0000313" key="2">
    <source>
        <dbReference type="Proteomes" id="UP000288716"/>
    </source>
</evidence>
<dbReference type="OrthoDB" id="513595at2759"/>
<dbReference type="VEuPathDB" id="VectorBase:LDEU009951"/>
<dbReference type="EMBL" id="NCKV01009868">
    <property type="protein sequence ID" value="RWS22089.1"/>
    <property type="molecule type" value="Genomic_DNA"/>
</dbReference>
<dbReference type="AlphaFoldDB" id="A0A443S3I6"/>
<keyword evidence="2" id="KW-1185">Reference proteome</keyword>
<reference evidence="1 2" key="1">
    <citation type="journal article" date="2018" name="Gigascience">
        <title>Genomes of trombidid mites reveal novel predicted allergens and laterally-transferred genes associated with secondary metabolism.</title>
        <authorList>
            <person name="Dong X."/>
            <person name="Chaisiri K."/>
            <person name="Xia D."/>
            <person name="Armstrong S.D."/>
            <person name="Fang Y."/>
            <person name="Donnelly M.J."/>
            <person name="Kadowaki T."/>
            <person name="McGarry J.W."/>
            <person name="Darby A.C."/>
            <person name="Makepeace B.L."/>
        </authorList>
    </citation>
    <scope>NUCLEOTIDE SEQUENCE [LARGE SCALE GENOMIC DNA]</scope>
    <source>
        <strain evidence="1">UoL-UT</strain>
    </source>
</reference>
<dbReference type="GO" id="GO:0005634">
    <property type="term" value="C:nucleus"/>
    <property type="evidence" value="ECO:0007669"/>
    <property type="project" value="InterPro"/>
</dbReference>
<dbReference type="PANTHER" id="PTHR13413:SF0">
    <property type="entry name" value="YLP MOTIF-CONTAINING PROTEIN 1"/>
    <property type="match status" value="1"/>
</dbReference>
<dbReference type="InterPro" id="IPR026314">
    <property type="entry name" value="YLP_motif_con_p1"/>
</dbReference>
<organism evidence="1 2">
    <name type="scientific">Leptotrombidium deliense</name>
    <dbReference type="NCBI Taxonomy" id="299467"/>
    <lineage>
        <taxon>Eukaryota</taxon>
        <taxon>Metazoa</taxon>
        <taxon>Ecdysozoa</taxon>
        <taxon>Arthropoda</taxon>
        <taxon>Chelicerata</taxon>
        <taxon>Arachnida</taxon>
        <taxon>Acari</taxon>
        <taxon>Acariformes</taxon>
        <taxon>Trombidiformes</taxon>
        <taxon>Prostigmata</taxon>
        <taxon>Anystina</taxon>
        <taxon>Parasitengona</taxon>
        <taxon>Trombiculoidea</taxon>
        <taxon>Trombiculidae</taxon>
        <taxon>Leptotrombidium</taxon>
    </lineage>
</organism>
<dbReference type="PANTHER" id="PTHR13413">
    <property type="entry name" value="YLP MOTIF CONTAINING PROTEIN NUCLEAR PROTEIN ZAP"/>
    <property type="match status" value="1"/>
</dbReference>
<sequence length="45" mass="5545">VRWADMEERKNQEHMRQVGFIVGQNWERVMDPQHPEKALTKTKYF</sequence>
<comment type="caution">
    <text evidence="1">The sequence shown here is derived from an EMBL/GenBank/DDBJ whole genome shotgun (WGS) entry which is preliminary data.</text>
</comment>
<feature type="non-terminal residue" evidence="1">
    <location>
        <position position="1"/>
    </location>
</feature>
<accession>A0A443S3I6</accession>
<protein>
    <submittedName>
        <fullName evidence="1">Ylp motif-containing protein 1-like protein</fullName>
    </submittedName>
</protein>
<dbReference type="Proteomes" id="UP000288716">
    <property type="component" value="Unassembled WGS sequence"/>
</dbReference>